<organism evidence="1 2">
    <name type="scientific">Hibiscus sabdariffa</name>
    <name type="common">roselle</name>
    <dbReference type="NCBI Taxonomy" id="183260"/>
    <lineage>
        <taxon>Eukaryota</taxon>
        <taxon>Viridiplantae</taxon>
        <taxon>Streptophyta</taxon>
        <taxon>Embryophyta</taxon>
        <taxon>Tracheophyta</taxon>
        <taxon>Spermatophyta</taxon>
        <taxon>Magnoliopsida</taxon>
        <taxon>eudicotyledons</taxon>
        <taxon>Gunneridae</taxon>
        <taxon>Pentapetalae</taxon>
        <taxon>rosids</taxon>
        <taxon>malvids</taxon>
        <taxon>Malvales</taxon>
        <taxon>Malvaceae</taxon>
        <taxon>Malvoideae</taxon>
        <taxon>Hibiscus</taxon>
    </lineage>
</organism>
<sequence length="131" mass="14203">MARFIRTAQRTLISAASETLTNGSQNTNPIISFNPPIQTLRNLQTANPTNRLSQPTLTYHFISCRTLLTLNLPTLARLDDSVVIAFAWASTLWTPGMGTVMSGPSSRRLGLHGLGLRGLGQLVMIVQGNSI</sequence>
<keyword evidence="2" id="KW-1185">Reference proteome</keyword>
<reference evidence="1 2" key="1">
    <citation type="journal article" date="2024" name="G3 (Bethesda)">
        <title>Genome assembly of Hibiscus sabdariffa L. provides insights into metabolisms of medicinal natural products.</title>
        <authorList>
            <person name="Kim T."/>
        </authorList>
    </citation>
    <scope>NUCLEOTIDE SEQUENCE [LARGE SCALE GENOMIC DNA]</scope>
    <source>
        <strain evidence="1">TK-2024</strain>
        <tissue evidence="1">Old leaves</tissue>
    </source>
</reference>
<evidence type="ECO:0000313" key="1">
    <source>
        <dbReference type="EMBL" id="KAK8484304.1"/>
    </source>
</evidence>
<gene>
    <name evidence="1" type="ORF">V6N11_013101</name>
</gene>
<protein>
    <submittedName>
        <fullName evidence="1">Uncharacterized protein</fullName>
    </submittedName>
</protein>
<name>A0ABR1ZUB3_9ROSI</name>
<evidence type="ECO:0000313" key="2">
    <source>
        <dbReference type="Proteomes" id="UP001396334"/>
    </source>
</evidence>
<dbReference type="EMBL" id="JBBPBN010000584">
    <property type="protein sequence ID" value="KAK8484304.1"/>
    <property type="molecule type" value="Genomic_DNA"/>
</dbReference>
<comment type="caution">
    <text evidence="1">The sequence shown here is derived from an EMBL/GenBank/DDBJ whole genome shotgun (WGS) entry which is preliminary data.</text>
</comment>
<dbReference type="Proteomes" id="UP001396334">
    <property type="component" value="Unassembled WGS sequence"/>
</dbReference>
<accession>A0ABR1ZUB3</accession>
<proteinExistence type="predicted"/>